<proteinExistence type="predicted"/>
<protein>
    <submittedName>
        <fullName evidence="2">Glycosyltransferase family 4 protein</fullName>
    </submittedName>
</protein>
<dbReference type="RefSeq" id="WP_326840002.1">
    <property type="nucleotide sequence ID" value="NZ_SVNY01000002.1"/>
</dbReference>
<dbReference type="EMBL" id="SVNY01000002">
    <property type="protein sequence ID" value="MBE6832669.1"/>
    <property type="molecule type" value="Genomic_DNA"/>
</dbReference>
<evidence type="ECO:0000313" key="3">
    <source>
        <dbReference type="Proteomes" id="UP000754750"/>
    </source>
</evidence>
<organism evidence="2 3">
    <name type="scientific">Faecalispora sporosphaeroides</name>
    <dbReference type="NCBI Taxonomy" id="1549"/>
    <lineage>
        <taxon>Bacteria</taxon>
        <taxon>Bacillati</taxon>
        <taxon>Bacillota</taxon>
        <taxon>Clostridia</taxon>
        <taxon>Eubacteriales</taxon>
        <taxon>Oscillospiraceae</taxon>
        <taxon>Faecalispora</taxon>
    </lineage>
</organism>
<accession>A0A928KR60</accession>
<sequence>MTILYLTYIDFGDFQSGSSVRPQMMYEAFLSLGCEVKLLQAQQNRREQRRHAVEEINRWLDTNRPDFCYVESPSGPIFHSFDRKLLRRVHKMGIPVGYFYRDAAFRFDEVFISGRKSLKQHVIAWMSERDVRFLKKNTDLVYLPTESMAQYFDFPHVAFLPPACMGSRGDKLGKLPGKRSIYVGGVSKRYGTDTLLKAFDLLNGDGDEFPLTLVCRPQGVAYIDEKVRNKPWLRLVHASGAKELAPLYAQADLALYPIEKNAYNDFAFSVKLMEYLEYGLPMVAVNCTETEKFIQRYSLGLVCENDPADFAEKVSELLRDTELYARCAKNAAQAVQGNLWTDRAKTVLADLGGSQGEKQA</sequence>
<dbReference type="Proteomes" id="UP000754750">
    <property type="component" value="Unassembled WGS sequence"/>
</dbReference>
<dbReference type="AlphaFoldDB" id="A0A928KR60"/>
<comment type="caution">
    <text evidence="2">The sequence shown here is derived from an EMBL/GenBank/DDBJ whole genome shotgun (WGS) entry which is preliminary data.</text>
</comment>
<evidence type="ECO:0000313" key="2">
    <source>
        <dbReference type="EMBL" id="MBE6832669.1"/>
    </source>
</evidence>
<dbReference type="GO" id="GO:0009103">
    <property type="term" value="P:lipopolysaccharide biosynthetic process"/>
    <property type="evidence" value="ECO:0007669"/>
    <property type="project" value="TreeGrafter"/>
</dbReference>
<dbReference type="PANTHER" id="PTHR46401:SF2">
    <property type="entry name" value="GLYCOSYLTRANSFERASE WBBK-RELATED"/>
    <property type="match status" value="1"/>
</dbReference>
<name>A0A928KR60_9FIRM</name>
<gene>
    <name evidence="2" type="ORF">E7512_03660</name>
</gene>
<dbReference type="Pfam" id="PF13692">
    <property type="entry name" value="Glyco_trans_1_4"/>
    <property type="match status" value="1"/>
</dbReference>
<reference evidence="2" key="1">
    <citation type="submission" date="2019-04" db="EMBL/GenBank/DDBJ databases">
        <title>Evolution of Biomass-Degrading Anaerobic Consortia Revealed by Metagenomics.</title>
        <authorList>
            <person name="Peng X."/>
        </authorList>
    </citation>
    <scope>NUCLEOTIDE SEQUENCE</scope>
    <source>
        <strain evidence="2">SIG551</strain>
    </source>
</reference>
<dbReference type="PANTHER" id="PTHR46401">
    <property type="entry name" value="GLYCOSYLTRANSFERASE WBBK-RELATED"/>
    <property type="match status" value="1"/>
</dbReference>
<keyword evidence="1" id="KW-0808">Transferase</keyword>
<evidence type="ECO:0000256" key="1">
    <source>
        <dbReference type="ARBA" id="ARBA00022679"/>
    </source>
</evidence>
<dbReference type="SUPFAM" id="SSF53756">
    <property type="entry name" value="UDP-Glycosyltransferase/glycogen phosphorylase"/>
    <property type="match status" value="1"/>
</dbReference>
<dbReference type="Gene3D" id="3.40.50.2000">
    <property type="entry name" value="Glycogen Phosphorylase B"/>
    <property type="match status" value="1"/>
</dbReference>
<dbReference type="GO" id="GO:0016757">
    <property type="term" value="F:glycosyltransferase activity"/>
    <property type="evidence" value="ECO:0007669"/>
    <property type="project" value="TreeGrafter"/>
</dbReference>